<evidence type="ECO:0000313" key="2">
    <source>
        <dbReference type="EMBL" id="PMC43424.1"/>
    </source>
</evidence>
<keyword evidence="1" id="KW-1133">Transmembrane helix</keyword>
<keyword evidence="1" id="KW-0472">Membrane</keyword>
<accession>A0A2N6RZ67</accession>
<dbReference type="PANTHER" id="PTHR37305:SF1">
    <property type="entry name" value="MEMBRANE PROTEIN"/>
    <property type="match status" value="1"/>
</dbReference>
<dbReference type="RefSeq" id="WP_102695073.1">
    <property type="nucleotide sequence ID" value="NZ_JAKNCL010000003.1"/>
</dbReference>
<feature type="transmembrane region" description="Helical" evidence="1">
    <location>
        <begin position="61"/>
        <end position="81"/>
    </location>
</feature>
<evidence type="ECO:0000256" key="1">
    <source>
        <dbReference type="SAM" id="Phobius"/>
    </source>
</evidence>
<feature type="transmembrane region" description="Helical" evidence="1">
    <location>
        <begin position="307"/>
        <end position="328"/>
    </location>
</feature>
<dbReference type="Proteomes" id="UP000235771">
    <property type="component" value="Unassembled WGS sequence"/>
</dbReference>
<proteinExistence type="predicted"/>
<gene>
    <name evidence="2" type="ORF">CJ216_05040</name>
</gene>
<dbReference type="PANTHER" id="PTHR37305">
    <property type="entry name" value="INTEGRAL MEMBRANE PROTEIN-RELATED"/>
    <property type="match status" value="1"/>
</dbReference>
<feature type="transmembrane region" description="Helical" evidence="1">
    <location>
        <begin position="166"/>
        <end position="192"/>
    </location>
</feature>
<name>A0A2N6RZ67_9BIFI</name>
<feature type="transmembrane region" description="Helical" evidence="1">
    <location>
        <begin position="244"/>
        <end position="265"/>
    </location>
</feature>
<reference evidence="2 3" key="1">
    <citation type="submission" date="2017-09" db="EMBL/GenBank/DDBJ databases">
        <title>Bacterial strain isolated from the female urinary microbiota.</title>
        <authorList>
            <person name="Thomas-White K."/>
            <person name="Kumar N."/>
            <person name="Forster S."/>
            <person name="Putonti C."/>
            <person name="Lawley T."/>
            <person name="Wolfe A.J."/>
        </authorList>
    </citation>
    <scope>NUCLEOTIDE SEQUENCE [LARGE SCALE GENOMIC DNA]</scope>
    <source>
        <strain evidence="2 3">UMB1686</strain>
    </source>
</reference>
<evidence type="ECO:0000313" key="3">
    <source>
        <dbReference type="Proteomes" id="UP000235771"/>
    </source>
</evidence>
<dbReference type="GeneID" id="98326777"/>
<feature type="transmembrane region" description="Helical" evidence="1">
    <location>
        <begin position="120"/>
        <end position="145"/>
    </location>
</feature>
<dbReference type="GO" id="GO:0140359">
    <property type="term" value="F:ABC-type transporter activity"/>
    <property type="evidence" value="ECO:0007669"/>
    <property type="project" value="InterPro"/>
</dbReference>
<feature type="transmembrane region" description="Helical" evidence="1">
    <location>
        <begin position="212"/>
        <end position="232"/>
    </location>
</feature>
<protein>
    <submittedName>
        <fullName evidence="2">ABC transporter permease</fullName>
    </submittedName>
</protein>
<organism evidence="2 3">
    <name type="scientific">Gardnerella greenwoodii</name>
    <dbReference type="NCBI Taxonomy" id="2914925"/>
    <lineage>
        <taxon>Bacteria</taxon>
        <taxon>Bacillati</taxon>
        <taxon>Actinomycetota</taxon>
        <taxon>Actinomycetes</taxon>
        <taxon>Bifidobacteriales</taxon>
        <taxon>Bifidobacteriaceae</taxon>
        <taxon>Gardnerella</taxon>
    </lineage>
</organism>
<keyword evidence="1" id="KW-0812">Transmembrane</keyword>
<dbReference type="EMBL" id="PNGV01000001">
    <property type="protein sequence ID" value="PMC43424.1"/>
    <property type="molecule type" value="Genomic_DNA"/>
</dbReference>
<keyword evidence="3" id="KW-1185">Reference proteome</keyword>
<sequence>MSEQVANQQVQLAESNAHQSNAYQSNAYKTGRSMNAQHLRLTFMHTLKSEIVKLRGLASTWWCMALTIVLPVIFSFIIALVQKAMSKVDIKNGASQGRSSAAITVGPSDKSGLIASQESIFRLVISFASISLIVLAIFAVLAVTAEHSTTSIQASLTAVPKRGMFFTAKFIAVAIYVFVVQLIAMAVSLAAAELAFIGDNISGLSGSNVWKLPLILLLGSPAIMVVVAAMAYGFGMICKSTAGGIMCVIGAVMILQAIVSIIMLASNFAKWTSILIQILPGNAVSQFLGASANSGPQLPPNAYVFTWWQSGLVVLAWGVVMYAIGYVIEKHRDI</sequence>
<dbReference type="GO" id="GO:0005886">
    <property type="term" value="C:plasma membrane"/>
    <property type="evidence" value="ECO:0007669"/>
    <property type="project" value="UniProtKB-SubCell"/>
</dbReference>
<dbReference type="AlphaFoldDB" id="A0A2N6RZ67"/>
<comment type="caution">
    <text evidence="2">The sequence shown here is derived from an EMBL/GenBank/DDBJ whole genome shotgun (WGS) entry which is preliminary data.</text>
</comment>